<evidence type="ECO:0000259" key="3">
    <source>
        <dbReference type="Pfam" id="PF02922"/>
    </source>
</evidence>
<evidence type="ECO:0000256" key="1">
    <source>
        <dbReference type="ARBA" id="ARBA00002953"/>
    </source>
</evidence>
<dbReference type="EMBL" id="DWUX01000054">
    <property type="protein sequence ID" value="HJD38943.1"/>
    <property type="molecule type" value="Genomic_DNA"/>
</dbReference>
<feature type="domain" description="Glycoside hydrolase family 13 N-terminal" evidence="3">
    <location>
        <begin position="18"/>
        <end position="95"/>
    </location>
</feature>
<comment type="function">
    <text evidence="1">Catalyzes the formation of the alpha-1,6-glucosidic linkages in glycogen by scission of a 1,4-alpha-linked oligosaccharide from growing alpha-1,4-glucan chains and the subsequent attachment of the oligosaccharide to the alpha-1,6 position.</text>
</comment>
<dbReference type="GO" id="GO:0005829">
    <property type="term" value="C:cytosol"/>
    <property type="evidence" value="ECO:0007669"/>
    <property type="project" value="TreeGrafter"/>
</dbReference>
<accession>A0A9D2U4Z3</accession>
<dbReference type="SUPFAM" id="SSF51445">
    <property type="entry name" value="(Trans)glycosidases"/>
    <property type="match status" value="1"/>
</dbReference>
<dbReference type="Gene3D" id="3.20.20.80">
    <property type="entry name" value="Glycosidases"/>
    <property type="match status" value="1"/>
</dbReference>
<dbReference type="Proteomes" id="UP000823850">
    <property type="component" value="Unassembled WGS sequence"/>
</dbReference>
<dbReference type="InterPro" id="IPR017853">
    <property type="entry name" value="GH"/>
</dbReference>
<protein>
    <recommendedName>
        <fullName evidence="6">1,4-alpha-glucan branching enzyme</fullName>
    </recommendedName>
</protein>
<sequence>MDYYNFYTGQEFEAYTYLGAHIKEQGGVVFRTFAPNALRISVIGDFNHWQETPMKKIYDGNFWECHIDNALQGMKYKYRIYDRNGNFLDHCDPYGFYADLRPEASSIIYGLSNYCFSDKKYLNRRKSTEQRPVNIYEIHAGSWKKPEDHERPFYSYRELADLLIPYLTENHYNFAELMPLHEYPCDESWGYQATGFFSPTSRYGTPDDLRYFIDRCHEENIGVILDFVPVHFAVNDYGLLKYDGTALYEYPHSDIGINEWGSCNFMHSRGEVRSFLQSSAYYWLKEFHFDGLRVDAVSNLIYWQGDKERGENPSAIRFIQTMNAGLKKRCPEGILIAEDSTVYPGVTAKVSEGGLGFDYKWDLGWMNDTLSYMQTAPGERKKQHDKYMLS</sequence>
<dbReference type="GO" id="GO:0004553">
    <property type="term" value="F:hydrolase activity, hydrolyzing O-glycosyl compounds"/>
    <property type="evidence" value="ECO:0007669"/>
    <property type="project" value="InterPro"/>
</dbReference>
<dbReference type="InterPro" id="IPR013783">
    <property type="entry name" value="Ig-like_fold"/>
</dbReference>
<dbReference type="Pfam" id="PF02922">
    <property type="entry name" value="CBM_48"/>
    <property type="match status" value="1"/>
</dbReference>
<feature type="domain" description="Glycosyl hydrolase family 13 catalytic" evidence="2">
    <location>
        <begin position="177"/>
        <end position="233"/>
    </location>
</feature>
<dbReference type="CDD" id="cd11322">
    <property type="entry name" value="AmyAc_Glg_BE"/>
    <property type="match status" value="1"/>
</dbReference>
<reference evidence="4" key="2">
    <citation type="submission" date="2021-04" db="EMBL/GenBank/DDBJ databases">
        <authorList>
            <person name="Gilroy R."/>
        </authorList>
    </citation>
    <scope>NUCLEOTIDE SEQUENCE</scope>
    <source>
        <strain evidence="4">ChiW19-6364</strain>
    </source>
</reference>
<dbReference type="GO" id="GO:0005978">
    <property type="term" value="P:glycogen biosynthetic process"/>
    <property type="evidence" value="ECO:0007669"/>
    <property type="project" value="TreeGrafter"/>
</dbReference>
<reference evidence="4" key="1">
    <citation type="journal article" date="2021" name="PeerJ">
        <title>Extensive microbial diversity within the chicken gut microbiome revealed by metagenomics and culture.</title>
        <authorList>
            <person name="Gilroy R."/>
            <person name="Ravi A."/>
            <person name="Getino M."/>
            <person name="Pursley I."/>
            <person name="Horton D.L."/>
            <person name="Alikhan N.F."/>
            <person name="Baker D."/>
            <person name="Gharbi K."/>
            <person name="Hall N."/>
            <person name="Watson M."/>
            <person name="Adriaenssens E.M."/>
            <person name="Foster-Nyarko E."/>
            <person name="Jarju S."/>
            <person name="Secka A."/>
            <person name="Antonio M."/>
            <person name="Oren A."/>
            <person name="Chaudhuri R.R."/>
            <person name="La Ragione R."/>
            <person name="Hildebrand F."/>
            <person name="Pallen M.J."/>
        </authorList>
    </citation>
    <scope>NUCLEOTIDE SEQUENCE</scope>
    <source>
        <strain evidence="4">ChiW19-6364</strain>
    </source>
</reference>
<dbReference type="GO" id="GO:0003844">
    <property type="term" value="F:1,4-alpha-glucan branching enzyme activity"/>
    <property type="evidence" value="ECO:0007669"/>
    <property type="project" value="TreeGrafter"/>
</dbReference>
<dbReference type="CDD" id="cd02855">
    <property type="entry name" value="E_set_GBE_prok_N"/>
    <property type="match status" value="1"/>
</dbReference>
<dbReference type="InterPro" id="IPR004193">
    <property type="entry name" value="Glyco_hydro_13_N"/>
</dbReference>
<name>A0A9D2U4Z3_9FIRM</name>
<gene>
    <name evidence="4" type="ORF">H9913_02855</name>
</gene>
<dbReference type="Gene3D" id="2.60.40.10">
    <property type="entry name" value="Immunoglobulins"/>
    <property type="match status" value="1"/>
</dbReference>
<evidence type="ECO:0000259" key="2">
    <source>
        <dbReference type="Pfam" id="PF00128"/>
    </source>
</evidence>
<evidence type="ECO:0000313" key="4">
    <source>
        <dbReference type="EMBL" id="HJD38943.1"/>
    </source>
</evidence>
<dbReference type="Pfam" id="PF00128">
    <property type="entry name" value="Alpha-amylase"/>
    <property type="match status" value="1"/>
</dbReference>
<dbReference type="AlphaFoldDB" id="A0A9D2U4Z3"/>
<comment type="caution">
    <text evidence="4">The sequence shown here is derived from an EMBL/GenBank/DDBJ whole genome shotgun (WGS) entry which is preliminary data.</text>
</comment>
<dbReference type="PANTHER" id="PTHR43651:SF3">
    <property type="entry name" value="1,4-ALPHA-GLUCAN-BRANCHING ENZYME"/>
    <property type="match status" value="1"/>
</dbReference>
<evidence type="ECO:0000313" key="5">
    <source>
        <dbReference type="Proteomes" id="UP000823850"/>
    </source>
</evidence>
<dbReference type="PANTHER" id="PTHR43651">
    <property type="entry name" value="1,4-ALPHA-GLUCAN-BRANCHING ENZYME"/>
    <property type="match status" value="1"/>
</dbReference>
<dbReference type="InterPro" id="IPR044143">
    <property type="entry name" value="GlgB_N_E_set_prok"/>
</dbReference>
<evidence type="ECO:0008006" key="6">
    <source>
        <dbReference type="Google" id="ProtNLM"/>
    </source>
</evidence>
<proteinExistence type="predicted"/>
<organism evidence="4 5">
    <name type="scientific">Candidatus Blautia stercoripullorum</name>
    <dbReference type="NCBI Taxonomy" id="2838502"/>
    <lineage>
        <taxon>Bacteria</taxon>
        <taxon>Bacillati</taxon>
        <taxon>Bacillota</taxon>
        <taxon>Clostridia</taxon>
        <taxon>Lachnospirales</taxon>
        <taxon>Lachnospiraceae</taxon>
        <taxon>Blautia</taxon>
    </lineage>
</organism>
<dbReference type="InterPro" id="IPR006047">
    <property type="entry name" value="GH13_cat_dom"/>
</dbReference>